<feature type="compositionally biased region" description="Polar residues" evidence="1">
    <location>
        <begin position="220"/>
        <end position="236"/>
    </location>
</feature>
<feature type="compositionally biased region" description="Basic residues" evidence="1">
    <location>
        <begin position="360"/>
        <end position="369"/>
    </location>
</feature>
<feature type="compositionally biased region" description="Basic and acidic residues" evidence="1">
    <location>
        <begin position="316"/>
        <end position="325"/>
    </location>
</feature>
<reference evidence="3" key="2">
    <citation type="submission" date="2017-06" db="EMBL/GenBank/DDBJ databases">
        <title>WGS assembly of Brachypodium distachyon.</title>
        <authorList>
            <consortium name="The International Brachypodium Initiative"/>
            <person name="Lucas S."/>
            <person name="Harmon-Smith M."/>
            <person name="Lail K."/>
            <person name="Tice H."/>
            <person name="Grimwood J."/>
            <person name="Bruce D."/>
            <person name="Barry K."/>
            <person name="Shu S."/>
            <person name="Lindquist E."/>
            <person name="Wang M."/>
            <person name="Pitluck S."/>
            <person name="Vogel J.P."/>
            <person name="Garvin D.F."/>
            <person name="Mockler T.C."/>
            <person name="Schmutz J."/>
            <person name="Rokhsar D."/>
            <person name="Bevan M.W."/>
        </authorList>
    </citation>
    <scope>NUCLEOTIDE SEQUENCE</scope>
    <source>
        <strain evidence="3">Bd21</strain>
    </source>
</reference>
<feature type="compositionally biased region" description="Basic and acidic residues" evidence="1">
    <location>
        <begin position="825"/>
        <end position="838"/>
    </location>
</feature>
<protein>
    <recommendedName>
        <fullName evidence="2">DCD domain-containing protein</fullName>
    </recommendedName>
</protein>
<feature type="compositionally biased region" description="Basic and acidic residues" evidence="1">
    <location>
        <begin position="277"/>
        <end position="307"/>
    </location>
</feature>
<dbReference type="AlphaFoldDB" id="A0A0Q3K4G2"/>
<dbReference type="Gramene" id="KQK19372">
    <property type="protein sequence ID" value="KQK19372"/>
    <property type="gene ID" value="BRADI_1g47950v3"/>
</dbReference>
<feature type="region of interest" description="Disordered" evidence="1">
    <location>
        <begin position="153"/>
        <end position="236"/>
    </location>
</feature>
<evidence type="ECO:0000256" key="1">
    <source>
        <dbReference type="SAM" id="MobiDB-lite"/>
    </source>
</evidence>
<dbReference type="OrthoDB" id="1928633at2759"/>
<dbReference type="EnsemblPlants" id="KQK19372">
    <property type="protein sequence ID" value="KQK19372"/>
    <property type="gene ID" value="BRADI_1g47950v3"/>
</dbReference>
<feature type="compositionally biased region" description="Low complexity" evidence="1">
    <location>
        <begin position="855"/>
        <end position="866"/>
    </location>
</feature>
<evidence type="ECO:0000313" key="5">
    <source>
        <dbReference type="Proteomes" id="UP000008810"/>
    </source>
</evidence>
<dbReference type="InterPro" id="IPR013989">
    <property type="entry name" value="Dev_and_cell_death_domain"/>
</dbReference>
<accession>A0A0Q3K4G2</accession>
<proteinExistence type="predicted"/>
<dbReference type="ExpressionAtlas" id="A0A0Q3K4G2">
    <property type="expression patterns" value="baseline"/>
</dbReference>
<dbReference type="Pfam" id="PF10539">
    <property type="entry name" value="Dev_Cell_Death"/>
    <property type="match status" value="1"/>
</dbReference>
<feature type="compositionally biased region" description="Basic and acidic residues" evidence="1">
    <location>
        <begin position="642"/>
        <end position="653"/>
    </location>
</feature>
<dbReference type="PANTHER" id="PTHR46444:SF9">
    <property type="entry name" value="DCD (DEVELOPMENT AND CELL DEATH) DOMAIN PROTEIN"/>
    <property type="match status" value="1"/>
</dbReference>
<dbReference type="Proteomes" id="UP000008810">
    <property type="component" value="Chromosome 1"/>
</dbReference>
<evidence type="ECO:0000313" key="4">
    <source>
        <dbReference type="EnsemblPlants" id="KQK19372"/>
    </source>
</evidence>
<dbReference type="PROSITE" id="PS51222">
    <property type="entry name" value="DCD"/>
    <property type="match status" value="1"/>
</dbReference>
<feature type="compositionally biased region" description="Polar residues" evidence="1">
    <location>
        <begin position="346"/>
        <end position="358"/>
    </location>
</feature>
<name>A0A0Q3K4G2_BRADI</name>
<dbReference type="KEGG" id="bdi:100837338"/>
<feature type="region of interest" description="Disordered" evidence="1">
    <location>
        <begin position="767"/>
        <end position="791"/>
    </location>
</feature>
<gene>
    <name evidence="4" type="primary">LOC100837338</name>
    <name evidence="3" type="ORF">BRADI_1g47950v3</name>
</gene>
<feature type="domain" description="DCD" evidence="2">
    <location>
        <begin position="20"/>
        <end position="150"/>
    </location>
</feature>
<organism evidence="3">
    <name type="scientific">Brachypodium distachyon</name>
    <name type="common">Purple false brome</name>
    <name type="synonym">Trachynia distachya</name>
    <dbReference type="NCBI Taxonomy" id="15368"/>
    <lineage>
        <taxon>Eukaryota</taxon>
        <taxon>Viridiplantae</taxon>
        <taxon>Streptophyta</taxon>
        <taxon>Embryophyta</taxon>
        <taxon>Tracheophyta</taxon>
        <taxon>Spermatophyta</taxon>
        <taxon>Magnoliopsida</taxon>
        <taxon>Liliopsida</taxon>
        <taxon>Poales</taxon>
        <taxon>Poaceae</taxon>
        <taxon>BOP clade</taxon>
        <taxon>Pooideae</taxon>
        <taxon>Stipodae</taxon>
        <taxon>Brachypodieae</taxon>
        <taxon>Brachypodium</taxon>
    </lineage>
</organism>
<sequence length="968" mass="107654">MVSRKPMNFWMGKVHSKSASAYDGAIFLCNCLTRKECFERKLFGLSSLCADFVQQVKAGATLFLYDVEQRKLHGVFEATSDGAMNIIPDAYISSGSQFPSQIRFKRIWFCKPLMQSEFQDVLHDNYFSWTKFSYGLSHQQVVNLLHLFSSRNRLQPRQNPRSQDEPPRESEFSSVINQTDNLSGSNSISHGSLKSPCQTCTSSTVGEHAAPPRPDISDVAKSNNSRSSLPTRANTDIVTVAGSEKAIDDNSTDDFIPLQLEEDNLDGVDYLSDLLEDESHSSESKSCSDSEEHVTFHQPCDRKKSEYHPPMANSKLRSDNEDRKSVFARLMGRPRSFSQREKSKINPFSSKNVKSFSPLSRRKKRRRTQQNKPFPCDNRGTLDMPSADKMRRIPALDYSFVWDDDRRYNKFSGGKPSNIQTSLHPFVREDVNKLDLFAKEPDRHEASKKLFVAEGSGKLIESCNRELNKSPVFAEVHERCEVTVKETRTPFLDFKRRSKDPNVGGHQDFDTVDIEKDAKKKMRLASASFHQEEYQSDTASVLKDTQDMDILAISDGSCKLKSISLSSKDTCSQVARAYFETDVPLQDEQQQSIQGCSEEVIGVKSLILEDSGTADLLPMLSFGNRQTSPNVETRSELASGHVETEKSPQEKEYQSAGSCHVVFNIDKMLLSEKPETIDFLSNHDKGCGSKMRLSSDGNNRHVASSHLVAEMPLPEKENPSVQSYSQVVHGVAENSEELFPKFDANCGRNKSLSCDGIGGYVASDLYSSDASPDPESPKPLSNFPKYHGDSAKKNISSDGILEMVATDHQETCMLPLDVSTGDGDSEPKTSFYEKDAEATHSPTASEDREDTTYTPSPNGRRSNSPPYGLELSKAVPQPETRYQIFRSGHKAGHENTDTDSSAVCAEGYGSKSGMSTDSTCGYLAVADGRANLLGTSSESRTSFFDGSSSDFAQTIRFAHDPGEEMEPH</sequence>
<reference evidence="4" key="3">
    <citation type="submission" date="2018-08" db="UniProtKB">
        <authorList>
            <consortium name="EnsemblPlants"/>
        </authorList>
    </citation>
    <scope>IDENTIFICATION</scope>
    <source>
        <strain evidence="4">cv. Bd21</strain>
    </source>
</reference>
<dbReference type="RefSeq" id="XP_014752728.1">
    <property type="nucleotide sequence ID" value="XM_014897242.2"/>
</dbReference>
<feature type="region of interest" description="Disordered" evidence="1">
    <location>
        <begin position="276"/>
        <end position="385"/>
    </location>
</feature>
<dbReference type="PANTHER" id="PTHR46444">
    <property type="entry name" value="DCD (DEVELOPMENT AND CELL DEATH) DOMAIN PROTEIN-RELATED"/>
    <property type="match status" value="1"/>
</dbReference>
<feature type="compositionally biased region" description="Basic and acidic residues" evidence="1">
    <location>
        <begin position="162"/>
        <end position="171"/>
    </location>
</feature>
<dbReference type="SMART" id="SM00767">
    <property type="entry name" value="DCD"/>
    <property type="match status" value="1"/>
</dbReference>
<dbReference type="GeneID" id="100837338"/>
<reference evidence="3 4" key="1">
    <citation type="journal article" date="2010" name="Nature">
        <title>Genome sequencing and analysis of the model grass Brachypodium distachyon.</title>
        <authorList>
            <consortium name="International Brachypodium Initiative"/>
        </authorList>
    </citation>
    <scope>NUCLEOTIDE SEQUENCE [LARGE SCALE GENOMIC DNA]</scope>
    <source>
        <strain evidence="3 4">Bd21</strain>
    </source>
</reference>
<keyword evidence="5" id="KW-1185">Reference proteome</keyword>
<evidence type="ECO:0000259" key="2">
    <source>
        <dbReference type="PROSITE" id="PS51222"/>
    </source>
</evidence>
<feature type="region of interest" description="Disordered" evidence="1">
    <location>
        <begin position="815"/>
        <end position="876"/>
    </location>
</feature>
<feature type="compositionally biased region" description="Polar residues" evidence="1">
    <location>
        <begin position="623"/>
        <end position="632"/>
    </location>
</feature>
<evidence type="ECO:0000313" key="3">
    <source>
        <dbReference type="EMBL" id="KQK19372.1"/>
    </source>
</evidence>
<feature type="region of interest" description="Disordered" evidence="1">
    <location>
        <begin position="620"/>
        <end position="653"/>
    </location>
</feature>
<feature type="compositionally biased region" description="Polar residues" evidence="1">
    <location>
        <begin position="172"/>
        <end position="205"/>
    </location>
</feature>
<dbReference type="EMBL" id="CM000880">
    <property type="protein sequence ID" value="KQK19372.1"/>
    <property type="molecule type" value="Genomic_DNA"/>
</dbReference>